<dbReference type="Proteomes" id="UP001066276">
    <property type="component" value="Chromosome 6"/>
</dbReference>
<name>A0AAV7QTL4_PLEWA</name>
<dbReference type="AlphaFoldDB" id="A0AAV7QTL4"/>
<evidence type="ECO:0000313" key="3">
    <source>
        <dbReference type="Proteomes" id="UP001066276"/>
    </source>
</evidence>
<organism evidence="2 3">
    <name type="scientific">Pleurodeles waltl</name>
    <name type="common">Iberian ribbed newt</name>
    <dbReference type="NCBI Taxonomy" id="8319"/>
    <lineage>
        <taxon>Eukaryota</taxon>
        <taxon>Metazoa</taxon>
        <taxon>Chordata</taxon>
        <taxon>Craniata</taxon>
        <taxon>Vertebrata</taxon>
        <taxon>Euteleostomi</taxon>
        <taxon>Amphibia</taxon>
        <taxon>Batrachia</taxon>
        <taxon>Caudata</taxon>
        <taxon>Salamandroidea</taxon>
        <taxon>Salamandridae</taxon>
        <taxon>Pleurodelinae</taxon>
        <taxon>Pleurodeles</taxon>
    </lineage>
</organism>
<feature type="signal peptide" evidence="1">
    <location>
        <begin position="1"/>
        <end position="17"/>
    </location>
</feature>
<proteinExistence type="predicted"/>
<keyword evidence="3" id="KW-1185">Reference proteome</keyword>
<comment type="caution">
    <text evidence="2">The sequence shown here is derived from an EMBL/GenBank/DDBJ whole genome shotgun (WGS) entry which is preliminary data.</text>
</comment>
<accession>A0AAV7QTL4</accession>
<evidence type="ECO:0000256" key="1">
    <source>
        <dbReference type="SAM" id="SignalP"/>
    </source>
</evidence>
<protein>
    <submittedName>
        <fullName evidence="2">Uncharacterized protein</fullName>
    </submittedName>
</protein>
<reference evidence="2" key="1">
    <citation type="journal article" date="2022" name="bioRxiv">
        <title>Sequencing and chromosome-scale assembly of the giantPleurodeles waltlgenome.</title>
        <authorList>
            <person name="Brown T."/>
            <person name="Elewa A."/>
            <person name="Iarovenko S."/>
            <person name="Subramanian E."/>
            <person name="Araus A.J."/>
            <person name="Petzold A."/>
            <person name="Susuki M."/>
            <person name="Suzuki K.-i.T."/>
            <person name="Hayashi T."/>
            <person name="Toyoda A."/>
            <person name="Oliveira C."/>
            <person name="Osipova E."/>
            <person name="Leigh N.D."/>
            <person name="Simon A."/>
            <person name="Yun M.H."/>
        </authorList>
    </citation>
    <scope>NUCLEOTIDE SEQUENCE</scope>
    <source>
        <strain evidence="2">20211129_DDA</strain>
        <tissue evidence="2">Liver</tissue>
    </source>
</reference>
<sequence length="70" mass="8136">MLLGLTWMCLRVQPIQCARVRLRRKLGAQRAKSRSREGRRRVFGRGSEVWERRVPRTPRMSSEGLPGSKS</sequence>
<dbReference type="EMBL" id="JANPWB010000010">
    <property type="protein sequence ID" value="KAJ1142706.1"/>
    <property type="molecule type" value="Genomic_DNA"/>
</dbReference>
<evidence type="ECO:0000313" key="2">
    <source>
        <dbReference type="EMBL" id="KAJ1142706.1"/>
    </source>
</evidence>
<gene>
    <name evidence="2" type="ORF">NDU88_009019</name>
</gene>
<keyword evidence="1" id="KW-0732">Signal</keyword>
<feature type="chain" id="PRO_5043899788" evidence="1">
    <location>
        <begin position="18"/>
        <end position="70"/>
    </location>
</feature>